<accession>A0ACC3MZ58</accession>
<evidence type="ECO:0000313" key="1">
    <source>
        <dbReference type="EMBL" id="KAK3706025.1"/>
    </source>
</evidence>
<name>A0ACC3MZ58_9PEZI</name>
<protein>
    <submittedName>
        <fullName evidence="1">Uncharacterized protein</fullName>
    </submittedName>
</protein>
<sequence>MASIQASWRQVIDASDIRRSSQTISLASQDLLIFGGEIEPRQPVDNKHYRVALTGGDKEEVSILEPPSAPSPRVGSASTTVNGKTYLFSGRGGEAMAPIDEKGALQVLDSGNDGKAEWSTLAPANLEAPFPHARSYHAMASDNNDTLYVHAGCPEKGRLADLWAFNIAERQWIQLSDAPGPARGGASIAYLNGRLYRMNGFDGQSEQGFALDIYDVQKNQWSSKTWDGVGGPSPRSVSTLLAVQIGGRDMLVTMFGECDPSSLGHQGAGRMLDDVWAYDVVDEIWRRVDVVGKKPQARGWFAADLLPSKKEVVVHGGLAEDNTRLGDVWTLAF</sequence>
<proteinExistence type="predicted"/>
<dbReference type="Proteomes" id="UP001281147">
    <property type="component" value="Unassembled WGS sequence"/>
</dbReference>
<evidence type="ECO:0000313" key="2">
    <source>
        <dbReference type="Proteomes" id="UP001281147"/>
    </source>
</evidence>
<reference evidence="1" key="1">
    <citation type="submission" date="2023-07" db="EMBL/GenBank/DDBJ databases">
        <title>Black Yeasts Isolated from many extreme environments.</title>
        <authorList>
            <person name="Coleine C."/>
            <person name="Stajich J.E."/>
            <person name="Selbmann L."/>
        </authorList>
    </citation>
    <scope>NUCLEOTIDE SEQUENCE</scope>
    <source>
        <strain evidence="1">CCFEE 5714</strain>
    </source>
</reference>
<gene>
    <name evidence="1" type="ORF">LTR37_013019</name>
</gene>
<comment type="caution">
    <text evidence="1">The sequence shown here is derived from an EMBL/GenBank/DDBJ whole genome shotgun (WGS) entry which is preliminary data.</text>
</comment>
<keyword evidence="2" id="KW-1185">Reference proteome</keyword>
<organism evidence="1 2">
    <name type="scientific">Vermiconidia calcicola</name>
    <dbReference type="NCBI Taxonomy" id="1690605"/>
    <lineage>
        <taxon>Eukaryota</taxon>
        <taxon>Fungi</taxon>
        <taxon>Dikarya</taxon>
        <taxon>Ascomycota</taxon>
        <taxon>Pezizomycotina</taxon>
        <taxon>Dothideomycetes</taxon>
        <taxon>Dothideomycetidae</taxon>
        <taxon>Mycosphaerellales</taxon>
        <taxon>Extremaceae</taxon>
        <taxon>Vermiconidia</taxon>
    </lineage>
</organism>
<dbReference type="EMBL" id="JAUTXU010000124">
    <property type="protein sequence ID" value="KAK3706025.1"/>
    <property type="molecule type" value="Genomic_DNA"/>
</dbReference>